<dbReference type="AlphaFoldDB" id="C1GWW1"/>
<proteinExistence type="inferred from homology"/>
<comment type="catalytic activity">
    <reaction evidence="4">
        <text>glycyl-tRNA(Ala) + H2O = tRNA(Ala) + glycine + H(+)</text>
        <dbReference type="Rhea" id="RHEA:53744"/>
        <dbReference type="Rhea" id="RHEA-COMP:9657"/>
        <dbReference type="Rhea" id="RHEA-COMP:13640"/>
        <dbReference type="ChEBI" id="CHEBI:15377"/>
        <dbReference type="ChEBI" id="CHEBI:15378"/>
        <dbReference type="ChEBI" id="CHEBI:57305"/>
        <dbReference type="ChEBI" id="CHEBI:78442"/>
        <dbReference type="ChEBI" id="CHEBI:78522"/>
        <dbReference type="EC" id="3.1.1.96"/>
    </reaction>
</comment>
<evidence type="ECO:0000256" key="2">
    <source>
        <dbReference type="ARBA" id="ARBA00013056"/>
    </source>
</evidence>
<comment type="similarity">
    <text evidence="1 6">Belongs to the DTD family.</text>
</comment>
<dbReference type="KEGG" id="pbl:PAAG_03335"/>
<feature type="region of interest" description="Disordered" evidence="7">
    <location>
        <begin position="169"/>
        <end position="209"/>
    </location>
</feature>
<dbReference type="GeneID" id="9098294"/>
<dbReference type="GO" id="GO:0000049">
    <property type="term" value="F:tRNA binding"/>
    <property type="evidence" value="ECO:0007669"/>
    <property type="project" value="UniProtKB-KW"/>
</dbReference>
<evidence type="ECO:0000256" key="7">
    <source>
        <dbReference type="SAM" id="MobiDB-lite"/>
    </source>
</evidence>
<dbReference type="GO" id="GO:0051500">
    <property type="term" value="F:D-tyrosyl-tRNA(Tyr) deacylase activity"/>
    <property type="evidence" value="ECO:0007669"/>
    <property type="project" value="TreeGrafter"/>
</dbReference>
<accession>C1GWW1</accession>
<keyword evidence="6" id="KW-0694">RNA-binding</keyword>
<dbReference type="FunFam" id="3.50.80.10:FF:000001">
    <property type="entry name" value="D-aminoacyl-tRNA deacylase"/>
    <property type="match status" value="1"/>
</dbReference>
<evidence type="ECO:0000256" key="4">
    <source>
        <dbReference type="ARBA" id="ARBA00047676"/>
    </source>
</evidence>
<dbReference type="SUPFAM" id="SSF69500">
    <property type="entry name" value="DTD-like"/>
    <property type="match status" value="1"/>
</dbReference>
<keyword evidence="6" id="KW-0963">Cytoplasm</keyword>
<evidence type="ECO:0000256" key="3">
    <source>
        <dbReference type="ARBA" id="ARBA00020007"/>
    </source>
</evidence>
<comment type="catalytic activity">
    <reaction evidence="5">
        <text>a D-aminoacyl-tRNA + H2O = a tRNA + a D-alpha-amino acid + H(+)</text>
        <dbReference type="Rhea" id="RHEA:13953"/>
        <dbReference type="Rhea" id="RHEA-COMP:10123"/>
        <dbReference type="Rhea" id="RHEA-COMP:10124"/>
        <dbReference type="ChEBI" id="CHEBI:15377"/>
        <dbReference type="ChEBI" id="CHEBI:15378"/>
        <dbReference type="ChEBI" id="CHEBI:59871"/>
        <dbReference type="ChEBI" id="CHEBI:78442"/>
        <dbReference type="ChEBI" id="CHEBI:79333"/>
        <dbReference type="EC" id="3.1.1.96"/>
    </reaction>
</comment>
<keyword evidence="9" id="KW-1185">Reference proteome</keyword>
<dbReference type="GO" id="GO:0005737">
    <property type="term" value="C:cytoplasm"/>
    <property type="evidence" value="ECO:0007669"/>
    <property type="project" value="UniProtKB-SubCell"/>
</dbReference>
<reference evidence="8 9" key="1">
    <citation type="journal article" date="2011" name="PLoS Genet.">
        <title>Comparative genomic analysis of human fungal pathogens causing paracoccidioidomycosis.</title>
        <authorList>
            <person name="Desjardins C.A."/>
            <person name="Champion M.D."/>
            <person name="Holder J.W."/>
            <person name="Muszewska A."/>
            <person name="Goldberg J."/>
            <person name="Bailao A.M."/>
            <person name="Brigido M.M."/>
            <person name="Ferreira M.E."/>
            <person name="Garcia A.M."/>
            <person name="Grynberg M."/>
            <person name="Gujja S."/>
            <person name="Heiman D.I."/>
            <person name="Henn M.R."/>
            <person name="Kodira C.D."/>
            <person name="Leon-Narvaez H."/>
            <person name="Longo L.V."/>
            <person name="Ma L.J."/>
            <person name="Malavazi I."/>
            <person name="Matsuo A.L."/>
            <person name="Morais F.V."/>
            <person name="Pereira M."/>
            <person name="Rodriguez-Brito S."/>
            <person name="Sakthikumar S."/>
            <person name="Salem-Izacc S.M."/>
            <person name="Sykes S.M."/>
            <person name="Teixeira M.M."/>
            <person name="Vallejo M.C."/>
            <person name="Walter M.E."/>
            <person name="Yandava C."/>
            <person name="Young S."/>
            <person name="Zeng Q."/>
            <person name="Zucker J."/>
            <person name="Felipe M.S."/>
            <person name="Goldman G.H."/>
            <person name="Haas B.J."/>
            <person name="McEwen J.G."/>
            <person name="Nino-Vega G."/>
            <person name="Puccia R."/>
            <person name="San-Blas G."/>
            <person name="Soares C.M."/>
            <person name="Birren B.W."/>
            <person name="Cuomo C.A."/>
        </authorList>
    </citation>
    <scope>NUCLEOTIDE SEQUENCE [LARGE SCALE GENOMIC DNA]</scope>
    <source>
        <strain evidence="9">ATCC MYA-826 / Pb01</strain>
    </source>
</reference>
<keyword evidence="6" id="KW-0378">Hydrolase</keyword>
<organism evidence="8 9">
    <name type="scientific">Paracoccidioides lutzii (strain ATCC MYA-826 / Pb01)</name>
    <name type="common">Paracoccidioides brasiliensis</name>
    <dbReference type="NCBI Taxonomy" id="502779"/>
    <lineage>
        <taxon>Eukaryota</taxon>
        <taxon>Fungi</taxon>
        <taxon>Dikarya</taxon>
        <taxon>Ascomycota</taxon>
        <taxon>Pezizomycotina</taxon>
        <taxon>Eurotiomycetes</taxon>
        <taxon>Eurotiomycetidae</taxon>
        <taxon>Onygenales</taxon>
        <taxon>Ajellomycetaceae</taxon>
        <taxon>Paracoccidioides</taxon>
    </lineage>
</organism>
<dbReference type="VEuPathDB" id="FungiDB:PAAG_03335"/>
<dbReference type="Proteomes" id="UP000002059">
    <property type="component" value="Partially assembled WGS sequence"/>
</dbReference>
<sequence length="226" mass="24555">MPTEQPSPDLTSPLPAVLQRVKSASVTVDKQLVSSIGKGLLVFAAVGPEDTQKDAESLAAKVLKLKIWPDDAGGTWKKSVQDIKGEVLCVSQFTLHAQIKRGNKPDFHRAADATKAKELYDYFYSKVSEMYEADRVKNGVFQAMMDVGLVNDGPVGVDYRSEDGAVTIQIDTTLPKREQKTDGNGNGDSNNEKENGTAKGSGEYAAKKDSVGRQLYEFKLPASLLE</sequence>
<gene>
    <name evidence="8" type="ORF">PAAG_03335</name>
</gene>
<comment type="subcellular location">
    <subcellularLocation>
        <location evidence="6">Cytoplasm</location>
    </subcellularLocation>
</comment>
<dbReference type="GO" id="GO:0106026">
    <property type="term" value="F:Gly-tRNA(Ala) deacylase activity"/>
    <property type="evidence" value="ECO:0007669"/>
    <property type="project" value="RHEA"/>
</dbReference>
<dbReference type="HAMAP" id="MF_00518">
    <property type="entry name" value="Deacylase_Dtd"/>
    <property type="match status" value="1"/>
</dbReference>
<dbReference type="OMA" id="KSTRWEM"/>
<dbReference type="EMBL" id="KN293998">
    <property type="protein sequence ID" value="EEH41049.2"/>
    <property type="molecule type" value="Genomic_DNA"/>
</dbReference>
<dbReference type="eggNOG" id="KOG3323">
    <property type="taxonomic scope" value="Eukaryota"/>
</dbReference>
<dbReference type="NCBIfam" id="TIGR00256">
    <property type="entry name" value="D-aminoacyl-tRNA deacylase"/>
    <property type="match status" value="1"/>
</dbReference>
<dbReference type="OrthoDB" id="275783at2759"/>
<dbReference type="Pfam" id="PF02580">
    <property type="entry name" value="Tyr_Deacylase"/>
    <property type="match status" value="1"/>
</dbReference>
<keyword evidence="6" id="KW-0820">tRNA-binding</keyword>
<evidence type="ECO:0000256" key="6">
    <source>
        <dbReference type="RuleBase" id="RU003470"/>
    </source>
</evidence>
<evidence type="ECO:0000256" key="1">
    <source>
        <dbReference type="ARBA" id="ARBA00009673"/>
    </source>
</evidence>
<dbReference type="HOGENOM" id="CLU_076901_0_1_1"/>
<dbReference type="InterPro" id="IPR023509">
    <property type="entry name" value="DTD-like_sf"/>
</dbReference>
<evidence type="ECO:0000313" key="8">
    <source>
        <dbReference type="EMBL" id="EEH41049.2"/>
    </source>
</evidence>
<dbReference type="EC" id="3.1.1.96" evidence="2 6"/>
<name>C1GWW1_PARBA</name>
<evidence type="ECO:0000256" key="5">
    <source>
        <dbReference type="ARBA" id="ARBA00048018"/>
    </source>
</evidence>
<evidence type="ECO:0000313" key="9">
    <source>
        <dbReference type="Proteomes" id="UP000002059"/>
    </source>
</evidence>
<dbReference type="Gene3D" id="3.50.80.10">
    <property type="entry name" value="D-tyrosyl-tRNA(Tyr) deacylase"/>
    <property type="match status" value="1"/>
</dbReference>
<dbReference type="STRING" id="502779.C1GWW1"/>
<dbReference type="RefSeq" id="XP_015701904.1">
    <property type="nucleotide sequence ID" value="XM_015844930.1"/>
</dbReference>
<protein>
    <recommendedName>
        <fullName evidence="3 6">D-aminoacyl-tRNA deacylase</fullName>
        <ecNumber evidence="2 6">3.1.1.96</ecNumber>
    </recommendedName>
</protein>
<dbReference type="PANTHER" id="PTHR10472">
    <property type="entry name" value="D-TYROSYL-TRNA TYR DEACYLASE"/>
    <property type="match status" value="1"/>
</dbReference>
<dbReference type="InterPro" id="IPR003732">
    <property type="entry name" value="Daa-tRNA_deacyls_DTD"/>
</dbReference>
<dbReference type="PANTHER" id="PTHR10472:SF5">
    <property type="entry name" value="D-AMINOACYL-TRNA DEACYLASE 1"/>
    <property type="match status" value="1"/>
</dbReference>